<evidence type="ECO:0000256" key="5">
    <source>
        <dbReference type="ARBA" id="ARBA00048542"/>
    </source>
</evidence>
<dbReference type="HAMAP" id="MF_01216">
    <property type="entry name" value="Azoreductase_type1"/>
    <property type="match status" value="1"/>
</dbReference>
<protein>
    <recommendedName>
        <fullName evidence="6">FMN dependent NADH:quinone oxidoreductase</fullName>
        <ecNumber evidence="6">1.6.5.-</ecNumber>
    </recommendedName>
    <alternativeName>
        <fullName evidence="6">Azo-dye reductase</fullName>
    </alternativeName>
    <alternativeName>
        <fullName evidence="6">FMN-dependent NADH-azo compound oxidoreductase</fullName>
    </alternativeName>
    <alternativeName>
        <fullName evidence="6">FMN-dependent NADH-azoreductase</fullName>
        <ecNumber evidence="6">1.7.1.17</ecNumber>
    </alternativeName>
</protein>
<comment type="caution">
    <text evidence="6">Lacks conserved residue(s) required for the propagation of feature annotation.</text>
</comment>
<dbReference type="AlphaFoldDB" id="A0AB73A6H6"/>
<name>A0AB73A6H6_ENTFC</name>
<feature type="domain" description="Flavodoxin-like fold" evidence="7">
    <location>
        <begin position="20"/>
        <end position="217"/>
    </location>
</feature>
<comment type="catalytic activity">
    <reaction evidence="6">
        <text>2 a quinone + NADH + H(+) = 2 a 1,4-benzosemiquinone + NAD(+)</text>
        <dbReference type="Rhea" id="RHEA:65952"/>
        <dbReference type="ChEBI" id="CHEBI:15378"/>
        <dbReference type="ChEBI" id="CHEBI:57540"/>
        <dbReference type="ChEBI" id="CHEBI:57945"/>
        <dbReference type="ChEBI" id="CHEBI:132124"/>
        <dbReference type="ChEBI" id="CHEBI:134225"/>
    </reaction>
</comment>
<organism evidence="8 9">
    <name type="scientific">Enterococcus faecium SD2A-2</name>
    <dbReference type="NCBI Taxonomy" id="1244154"/>
    <lineage>
        <taxon>Bacteria</taxon>
        <taxon>Bacillati</taxon>
        <taxon>Bacillota</taxon>
        <taxon>Bacilli</taxon>
        <taxon>Lactobacillales</taxon>
        <taxon>Enterococcaceae</taxon>
        <taxon>Enterococcus</taxon>
    </lineage>
</organism>
<evidence type="ECO:0000256" key="6">
    <source>
        <dbReference type="HAMAP-Rule" id="MF_01216"/>
    </source>
</evidence>
<accession>A0AB73A6H6</accession>
<feature type="binding site" evidence="6">
    <location>
        <begin position="163"/>
        <end position="166"/>
    </location>
    <ligand>
        <name>FMN</name>
        <dbReference type="ChEBI" id="CHEBI:58210"/>
    </ligand>
</feature>
<evidence type="ECO:0000256" key="3">
    <source>
        <dbReference type="ARBA" id="ARBA00023002"/>
    </source>
</evidence>
<evidence type="ECO:0000313" key="8">
    <source>
        <dbReference type="EMBL" id="EPI07902.1"/>
    </source>
</evidence>
<dbReference type="GO" id="GO:0009055">
    <property type="term" value="F:electron transfer activity"/>
    <property type="evidence" value="ECO:0007669"/>
    <property type="project" value="UniProtKB-UniRule"/>
</dbReference>
<dbReference type="GO" id="GO:0010181">
    <property type="term" value="F:FMN binding"/>
    <property type="evidence" value="ECO:0007669"/>
    <property type="project" value="UniProtKB-UniRule"/>
</dbReference>
<gene>
    <name evidence="6" type="primary">azoR</name>
    <name evidence="8" type="ORF">D356_02783</name>
</gene>
<sequence length="223" mass="24735">MLVIVITIIAKKGEGKHMASVLVVKGHPLTAEESRTVKALTSFLTSYKENHPDDEVTVLELYRDDIPEIDEELLSGWEALRAGAEFTSLSESQQQKIARFNELTEQFLAADKIVIANALWNLNIPTKLKAWFDTVNVAGKTFRYTENGPEGLVTGKKALHIQSNGGVYNGQDFASQYVKGILNFVGIDQVEQLFIEGIDYDPDRADELMQNALDKATALGKSF</sequence>
<keyword evidence="4 6" id="KW-0520">NAD</keyword>
<keyword evidence="2 6" id="KW-0288">FMN</keyword>
<evidence type="ECO:0000259" key="7">
    <source>
        <dbReference type="Pfam" id="PF02525"/>
    </source>
</evidence>
<comment type="subunit">
    <text evidence="6">Homodimer.</text>
</comment>
<dbReference type="PANTHER" id="PTHR43741:SF7">
    <property type="entry name" value="FMN-DEPENDENT NADH:QUINONE OXIDOREDUCTASE"/>
    <property type="match status" value="1"/>
</dbReference>
<comment type="cofactor">
    <cofactor evidence="6">
        <name>FMN</name>
        <dbReference type="ChEBI" id="CHEBI:58210"/>
    </cofactor>
    <text evidence="6">Binds 1 FMN per subunit.</text>
</comment>
<evidence type="ECO:0000256" key="4">
    <source>
        <dbReference type="ARBA" id="ARBA00023027"/>
    </source>
</evidence>
<dbReference type="Gene3D" id="3.40.50.360">
    <property type="match status" value="1"/>
</dbReference>
<dbReference type="InterPro" id="IPR050104">
    <property type="entry name" value="FMN-dep_NADH:Q_OxRdtase_AzoR1"/>
</dbReference>
<evidence type="ECO:0000256" key="1">
    <source>
        <dbReference type="ARBA" id="ARBA00022630"/>
    </source>
</evidence>
<comment type="similarity">
    <text evidence="6">Belongs to the azoreductase type 1 family.</text>
</comment>
<dbReference type="SUPFAM" id="SSF52218">
    <property type="entry name" value="Flavoproteins"/>
    <property type="match status" value="1"/>
</dbReference>
<dbReference type="Proteomes" id="UP000014622">
    <property type="component" value="Unassembled WGS sequence"/>
</dbReference>
<dbReference type="GO" id="GO:0016655">
    <property type="term" value="F:oxidoreductase activity, acting on NAD(P)H, quinone or similar compound as acceptor"/>
    <property type="evidence" value="ECO:0007669"/>
    <property type="project" value="InterPro"/>
</dbReference>
<evidence type="ECO:0000313" key="9">
    <source>
        <dbReference type="Proteomes" id="UP000014622"/>
    </source>
</evidence>
<dbReference type="EMBL" id="ATIT01000141">
    <property type="protein sequence ID" value="EPI07902.1"/>
    <property type="molecule type" value="Genomic_DNA"/>
</dbReference>
<dbReference type="InterPro" id="IPR003680">
    <property type="entry name" value="Flavodoxin_fold"/>
</dbReference>
<reference evidence="8 9" key="1">
    <citation type="submission" date="2013-06" db="EMBL/GenBank/DDBJ databases">
        <authorList>
            <person name="Weinstock G."/>
            <person name="Sodergren E."/>
            <person name="Lobos E.A."/>
            <person name="Fulton L."/>
            <person name="Fulton R."/>
            <person name="Courtney L."/>
            <person name="Fronick C."/>
            <person name="O'Laughlin M."/>
            <person name="Godfrey J."/>
            <person name="Wilson R.M."/>
            <person name="Miner T."/>
            <person name="Farmer C."/>
            <person name="Delehaunty K."/>
            <person name="Cordes M."/>
            <person name="Minx P."/>
            <person name="Tomlinson C."/>
            <person name="Chen J."/>
            <person name="Wollam A."/>
            <person name="Pepin K.H."/>
            <person name="Bhonagiri V."/>
            <person name="Zhang X."/>
            <person name="Warren W."/>
            <person name="Mitreva M."/>
            <person name="Mardis E.R."/>
            <person name="Wilson R.K."/>
        </authorList>
    </citation>
    <scope>NUCLEOTIDE SEQUENCE [LARGE SCALE GENOMIC DNA]</scope>
    <source>
        <strain evidence="8 9">SD2A-2</strain>
    </source>
</reference>
<proteinExistence type="inferred from homology"/>
<dbReference type="InterPro" id="IPR023048">
    <property type="entry name" value="NADH:quinone_OxRdtase_FMN_depd"/>
</dbReference>
<comment type="caution">
    <text evidence="8">The sequence shown here is derived from an EMBL/GenBank/DDBJ whole genome shotgun (WGS) entry which is preliminary data.</text>
</comment>
<evidence type="ECO:0000256" key="2">
    <source>
        <dbReference type="ARBA" id="ARBA00022643"/>
    </source>
</evidence>
<comment type="function">
    <text evidence="6">Quinone reductase that provides resistance to thiol-specific stress caused by electrophilic quinones.</text>
</comment>
<keyword evidence="1 6" id="KW-0285">Flavoprotein</keyword>
<dbReference type="GO" id="GO:0016652">
    <property type="term" value="F:oxidoreductase activity, acting on NAD(P)H as acceptor"/>
    <property type="evidence" value="ECO:0007669"/>
    <property type="project" value="UniProtKB-UniRule"/>
</dbReference>
<dbReference type="InterPro" id="IPR029039">
    <property type="entry name" value="Flavoprotein-like_sf"/>
</dbReference>
<comment type="catalytic activity">
    <reaction evidence="5">
        <text>N,N-dimethyl-1,4-phenylenediamine + anthranilate + 2 NAD(+) = 2-(4-dimethylaminophenyl)diazenylbenzoate + 2 NADH + 2 H(+)</text>
        <dbReference type="Rhea" id="RHEA:55872"/>
        <dbReference type="ChEBI" id="CHEBI:15378"/>
        <dbReference type="ChEBI" id="CHEBI:15783"/>
        <dbReference type="ChEBI" id="CHEBI:16567"/>
        <dbReference type="ChEBI" id="CHEBI:57540"/>
        <dbReference type="ChEBI" id="CHEBI:57945"/>
        <dbReference type="ChEBI" id="CHEBI:71579"/>
        <dbReference type="EC" id="1.7.1.17"/>
    </reaction>
    <physiologicalReaction direction="right-to-left" evidence="5">
        <dbReference type="Rhea" id="RHEA:55874"/>
    </physiologicalReaction>
</comment>
<dbReference type="EC" id="1.7.1.17" evidence="6"/>
<comment type="function">
    <text evidence="6">Also exhibits azoreductase activity. Catalyzes the reductive cleavage of the azo bond in aromatic azo compounds to the corresponding amines.</text>
</comment>
<keyword evidence="3 6" id="KW-0560">Oxidoreductase</keyword>
<dbReference type="EC" id="1.6.5.-" evidence="6"/>
<dbReference type="PANTHER" id="PTHR43741">
    <property type="entry name" value="FMN-DEPENDENT NADH-AZOREDUCTASE 1"/>
    <property type="match status" value="1"/>
</dbReference>
<dbReference type="Pfam" id="PF02525">
    <property type="entry name" value="Flavodoxin_2"/>
    <property type="match status" value="1"/>
</dbReference>